<name>A0AAE3DHH1_9FIRM</name>
<feature type="transmembrane region" description="Helical" evidence="1">
    <location>
        <begin position="21"/>
        <end position="38"/>
    </location>
</feature>
<comment type="caution">
    <text evidence="2">The sequence shown here is derived from an EMBL/GenBank/DDBJ whole genome shotgun (WGS) entry which is preliminary data.</text>
</comment>
<keyword evidence="1" id="KW-1133">Transmembrane helix</keyword>
<accession>A0AAE3DHH1</accession>
<sequence>MEKTRKTRKNPVYSLFQKIPSFGKLVLVLAMLFANIPLYRFYSAAGTVLPQLVTNFVFVLYIALFVNVLYYAVLTSYIVQKSDETKSHSCTVVSAGSAVSVIVLSIGITLFGTFVQQNDLDTLLRHSDSPNENYTVEVRGNRKDPYSGYDADVYLIDNKTNTREYINALTDEQHIYIKWTSETEFYIGMTDYMITDKGVTYQRHQN</sequence>
<evidence type="ECO:0000313" key="3">
    <source>
        <dbReference type="Proteomes" id="UP001199424"/>
    </source>
</evidence>
<dbReference type="Proteomes" id="UP001199424">
    <property type="component" value="Unassembled WGS sequence"/>
</dbReference>
<reference evidence="2" key="1">
    <citation type="submission" date="2021-10" db="EMBL/GenBank/DDBJ databases">
        <title>Anaerobic single-cell dispensing facilitates the cultivation of human gut bacteria.</title>
        <authorList>
            <person name="Afrizal A."/>
        </authorList>
    </citation>
    <scope>NUCLEOTIDE SEQUENCE</scope>
    <source>
        <strain evidence="2">CLA-AA-H250</strain>
    </source>
</reference>
<feature type="transmembrane region" description="Helical" evidence="1">
    <location>
        <begin position="58"/>
        <end position="79"/>
    </location>
</feature>
<keyword evidence="1" id="KW-0812">Transmembrane</keyword>
<dbReference type="AlphaFoldDB" id="A0AAE3DHH1"/>
<organism evidence="2 3">
    <name type="scientific">Hominenteromicrobium mulieris</name>
    <dbReference type="NCBI Taxonomy" id="2885357"/>
    <lineage>
        <taxon>Bacteria</taxon>
        <taxon>Bacillati</taxon>
        <taxon>Bacillota</taxon>
        <taxon>Clostridia</taxon>
        <taxon>Eubacteriales</taxon>
        <taxon>Oscillospiraceae</taxon>
        <taxon>Hominenteromicrobium</taxon>
    </lineage>
</organism>
<proteinExistence type="predicted"/>
<protein>
    <submittedName>
        <fullName evidence="2">DUF5412 domain-containing protein</fullName>
    </submittedName>
</protein>
<keyword evidence="3" id="KW-1185">Reference proteome</keyword>
<feature type="transmembrane region" description="Helical" evidence="1">
    <location>
        <begin position="91"/>
        <end position="115"/>
    </location>
</feature>
<evidence type="ECO:0000256" key="1">
    <source>
        <dbReference type="SAM" id="Phobius"/>
    </source>
</evidence>
<dbReference type="EMBL" id="JAJEQC010000008">
    <property type="protein sequence ID" value="MCC2137255.1"/>
    <property type="molecule type" value="Genomic_DNA"/>
</dbReference>
<keyword evidence="1" id="KW-0472">Membrane</keyword>
<dbReference type="RefSeq" id="WP_308449502.1">
    <property type="nucleotide sequence ID" value="NZ_JAJEQC010000008.1"/>
</dbReference>
<evidence type="ECO:0000313" key="2">
    <source>
        <dbReference type="EMBL" id="MCC2137255.1"/>
    </source>
</evidence>
<gene>
    <name evidence="2" type="ORF">LKD31_09510</name>
</gene>